<proteinExistence type="predicted"/>
<feature type="compositionally biased region" description="Acidic residues" evidence="1">
    <location>
        <begin position="99"/>
        <end position="117"/>
    </location>
</feature>
<feature type="region of interest" description="Disordered" evidence="1">
    <location>
        <begin position="81"/>
        <end position="117"/>
    </location>
</feature>
<name>A0A915JA88_ROMCU</name>
<reference evidence="3" key="1">
    <citation type="submission" date="2022-11" db="UniProtKB">
        <authorList>
            <consortium name="WormBaseParasite"/>
        </authorList>
    </citation>
    <scope>IDENTIFICATION</scope>
</reference>
<evidence type="ECO:0000256" key="1">
    <source>
        <dbReference type="SAM" id="MobiDB-lite"/>
    </source>
</evidence>
<keyword evidence="2" id="KW-1185">Reference proteome</keyword>
<organism evidence="2 3">
    <name type="scientific">Romanomermis culicivorax</name>
    <name type="common">Nematode worm</name>
    <dbReference type="NCBI Taxonomy" id="13658"/>
    <lineage>
        <taxon>Eukaryota</taxon>
        <taxon>Metazoa</taxon>
        <taxon>Ecdysozoa</taxon>
        <taxon>Nematoda</taxon>
        <taxon>Enoplea</taxon>
        <taxon>Dorylaimia</taxon>
        <taxon>Mermithida</taxon>
        <taxon>Mermithoidea</taxon>
        <taxon>Mermithidae</taxon>
        <taxon>Romanomermis</taxon>
    </lineage>
</organism>
<protein>
    <submittedName>
        <fullName evidence="3">Uncharacterized protein</fullName>
    </submittedName>
</protein>
<sequence length="203" mass="22357">MSGLVAHNKTPLGVVEDPAGTVKSAAVTENLNAMVTVVTTPPPPPAYRNDSVFRPEFTKAVAEASMAAKLEIRRLSTTWAEEMDQNRETARRSQNSENSSDDDDDSEDESSEDDEVMLDQSEALKLLSRSAFLTTRNVAVFRGKSRRDVILSIRKENSNIMCPEAKFFGTSPSLLVEANAYDKYWGCGLAPEDPDINHPDAYP</sequence>
<accession>A0A915JA88</accession>
<evidence type="ECO:0000313" key="2">
    <source>
        <dbReference type="Proteomes" id="UP000887565"/>
    </source>
</evidence>
<dbReference type="Proteomes" id="UP000887565">
    <property type="component" value="Unplaced"/>
</dbReference>
<evidence type="ECO:0000313" key="3">
    <source>
        <dbReference type="WBParaSite" id="nRc.2.0.1.t23394-RA"/>
    </source>
</evidence>
<dbReference type="AlphaFoldDB" id="A0A915JA88"/>
<dbReference type="WBParaSite" id="nRc.2.0.1.t23394-RA">
    <property type="protein sequence ID" value="nRc.2.0.1.t23394-RA"/>
    <property type="gene ID" value="nRc.2.0.1.g23394"/>
</dbReference>